<proteinExistence type="predicted"/>
<gene>
    <name evidence="2" type="ORF">UFOPK2179_00558</name>
    <name evidence="3" type="ORF">UFOPK3883_00881</name>
</gene>
<dbReference type="EMBL" id="CAEZWC010000051">
    <property type="protein sequence ID" value="CAB4647812.1"/>
    <property type="molecule type" value="Genomic_DNA"/>
</dbReference>
<organism evidence="3">
    <name type="scientific">freshwater metagenome</name>
    <dbReference type="NCBI Taxonomy" id="449393"/>
    <lineage>
        <taxon>unclassified sequences</taxon>
        <taxon>metagenomes</taxon>
        <taxon>ecological metagenomes</taxon>
    </lineage>
</organism>
<evidence type="ECO:0000256" key="1">
    <source>
        <dbReference type="SAM" id="MobiDB-lite"/>
    </source>
</evidence>
<reference evidence="3" key="1">
    <citation type="submission" date="2020-05" db="EMBL/GenBank/DDBJ databases">
        <authorList>
            <person name="Chiriac C."/>
            <person name="Salcher M."/>
            <person name="Ghai R."/>
            <person name="Kavagutti S V."/>
        </authorList>
    </citation>
    <scope>NUCLEOTIDE SEQUENCE</scope>
</reference>
<evidence type="ECO:0000313" key="2">
    <source>
        <dbReference type="EMBL" id="CAB4647812.1"/>
    </source>
</evidence>
<sequence>MISVSPIEIVPADGSSKPATIRSVVVLPQPDGPRRAKKEPSGTTKDKSSTAQKSP</sequence>
<dbReference type="EMBL" id="CAFBNV010000081">
    <property type="protein sequence ID" value="CAB4966805.1"/>
    <property type="molecule type" value="Genomic_DNA"/>
</dbReference>
<accession>A0A6J7LGN9</accession>
<evidence type="ECO:0000313" key="3">
    <source>
        <dbReference type="EMBL" id="CAB4966805.1"/>
    </source>
</evidence>
<dbReference type="AlphaFoldDB" id="A0A6J7LGN9"/>
<protein>
    <submittedName>
        <fullName evidence="3">Unannotated protein</fullName>
    </submittedName>
</protein>
<name>A0A6J7LGN9_9ZZZZ</name>
<feature type="compositionally biased region" description="Basic and acidic residues" evidence="1">
    <location>
        <begin position="32"/>
        <end position="48"/>
    </location>
</feature>
<feature type="region of interest" description="Disordered" evidence="1">
    <location>
        <begin position="1"/>
        <end position="55"/>
    </location>
</feature>
<dbReference type="AntiFam" id="ANF00112">
    <property type="entry name" value="Shadow ORF (opposite phnC)"/>
</dbReference>